<keyword evidence="8" id="KW-1185">Reference proteome</keyword>
<evidence type="ECO:0000256" key="6">
    <source>
        <dbReference type="SAM" id="Phobius"/>
    </source>
</evidence>
<reference evidence="7 8" key="1">
    <citation type="journal article" date="2015" name="Genome Biol. Evol.">
        <title>The genome of winter moth (Operophtera brumata) provides a genomic perspective on sexual dimorphism and phenology.</title>
        <authorList>
            <person name="Derks M.F."/>
            <person name="Smit S."/>
            <person name="Salis L."/>
            <person name="Schijlen E."/>
            <person name="Bossers A."/>
            <person name="Mateman C."/>
            <person name="Pijl A.S."/>
            <person name="de Ridder D."/>
            <person name="Groenen M.A."/>
            <person name="Visser M.E."/>
            <person name="Megens H.J."/>
        </authorList>
    </citation>
    <scope>NUCLEOTIDE SEQUENCE [LARGE SCALE GENOMIC DNA]</scope>
    <source>
        <strain evidence="7">WM2013NL</strain>
        <tissue evidence="7">Head and thorax</tissue>
    </source>
</reference>
<evidence type="ECO:0000256" key="2">
    <source>
        <dbReference type="ARBA" id="ARBA00022692"/>
    </source>
</evidence>
<comment type="caution">
    <text evidence="7">The sequence shown here is derived from an EMBL/GenBank/DDBJ whole genome shotgun (WGS) entry which is preliminary data.</text>
</comment>
<keyword evidence="4 6" id="KW-1133">Transmembrane helix</keyword>
<evidence type="ECO:0000256" key="3">
    <source>
        <dbReference type="ARBA" id="ARBA00022723"/>
    </source>
</evidence>
<comment type="subcellular location">
    <subcellularLocation>
        <location evidence="1">Membrane</location>
        <topology evidence="1">Multi-pass membrane protein</topology>
    </subcellularLocation>
</comment>
<organism evidence="7 8">
    <name type="scientific">Operophtera brumata</name>
    <name type="common">Winter moth</name>
    <name type="synonym">Phalaena brumata</name>
    <dbReference type="NCBI Taxonomy" id="104452"/>
    <lineage>
        <taxon>Eukaryota</taxon>
        <taxon>Metazoa</taxon>
        <taxon>Ecdysozoa</taxon>
        <taxon>Arthropoda</taxon>
        <taxon>Hexapoda</taxon>
        <taxon>Insecta</taxon>
        <taxon>Pterygota</taxon>
        <taxon>Neoptera</taxon>
        <taxon>Endopterygota</taxon>
        <taxon>Lepidoptera</taxon>
        <taxon>Glossata</taxon>
        <taxon>Ditrysia</taxon>
        <taxon>Geometroidea</taxon>
        <taxon>Geometridae</taxon>
        <taxon>Larentiinae</taxon>
        <taxon>Operophtera</taxon>
    </lineage>
</organism>
<feature type="non-terminal residue" evidence="7">
    <location>
        <position position="1"/>
    </location>
</feature>
<dbReference type="GO" id="GO:0036503">
    <property type="term" value="P:ERAD pathway"/>
    <property type="evidence" value="ECO:0007669"/>
    <property type="project" value="TreeGrafter"/>
</dbReference>
<evidence type="ECO:0000313" key="8">
    <source>
        <dbReference type="Proteomes" id="UP000037510"/>
    </source>
</evidence>
<proteinExistence type="predicted"/>
<keyword evidence="3" id="KW-0479">Metal-binding</keyword>
<dbReference type="STRING" id="104452.A0A0L7LS09"/>
<feature type="transmembrane region" description="Helical" evidence="6">
    <location>
        <begin position="16"/>
        <end position="36"/>
    </location>
</feature>
<evidence type="ECO:0000256" key="4">
    <source>
        <dbReference type="ARBA" id="ARBA00022989"/>
    </source>
</evidence>
<feature type="transmembrane region" description="Helical" evidence="6">
    <location>
        <begin position="48"/>
        <end position="69"/>
    </location>
</feature>
<protein>
    <submittedName>
        <fullName evidence="7">Uncharacterized protein</fullName>
    </submittedName>
</protein>
<dbReference type="GO" id="GO:0000139">
    <property type="term" value="C:Golgi membrane"/>
    <property type="evidence" value="ECO:0007669"/>
    <property type="project" value="TreeGrafter"/>
</dbReference>
<gene>
    <name evidence="7" type="ORF">OBRU01_02756</name>
</gene>
<dbReference type="GO" id="GO:0005789">
    <property type="term" value="C:endoplasmic reticulum membrane"/>
    <property type="evidence" value="ECO:0007669"/>
    <property type="project" value="TreeGrafter"/>
</dbReference>
<dbReference type="Proteomes" id="UP000037510">
    <property type="component" value="Unassembled WGS sequence"/>
</dbReference>
<evidence type="ECO:0000313" key="7">
    <source>
        <dbReference type="EMBL" id="KOB78255.1"/>
    </source>
</evidence>
<dbReference type="AlphaFoldDB" id="A0A0L7LS09"/>
<evidence type="ECO:0000256" key="1">
    <source>
        <dbReference type="ARBA" id="ARBA00004141"/>
    </source>
</evidence>
<dbReference type="GO" id="GO:0046872">
    <property type="term" value="F:metal ion binding"/>
    <property type="evidence" value="ECO:0007669"/>
    <property type="project" value="UniProtKB-KW"/>
</dbReference>
<dbReference type="GO" id="GO:0061630">
    <property type="term" value="F:ubiquitin protein ligase activity"/>
    <property type="evidence" value="ECO:0007669"/>
    <property type="project" value="TreeGrafter"/>
</dbReference>
<dbReference type="InterPro" id="IPR040176">
    <property type="entry name" value="RNF121/RNF175"/>
</dbReference>
<name>A0A0L7LS09_OPEBR</name>
<sequence>FDHQKLHELHRGHESMHTTMVLILIGTLIVAQIVVVEWKKRHYRSYAFFTMSWFQFFTMIAMWSIPVLMSAKNHWWRFILIWSVFTLLTALVVRKSSLKPMSVTTPR</sequence>
<dbReference type="PANTHER" id="PTHR13407:SF0">
    <property type="entry name" value="FI05221P"/>
    <property type="match status" value="1"/>
</dbReference>
<keyword evidence="2 6" id="KW-0812">Transmembrane</keyword>
<feature type="transmembrane region" description="Helical" evidence="6">
    <location>
        <begin position="75"/>
        <end position="93"/>
    </location>
</feature>
<keyword evidence="5 6" id="KW-0472">Membrane</keyword>
<evidence type="ECO:0000256" key="5">
    <source>
        <dbReference type="ARBA" id="ARBA00023136"/>
    </source>
</evidence>
<accession>A0A0L7LS09</accession>
<dbReference type="PANTHER" id="PTHR13407">
    <property type="entry name" value="RNF121 PROTEIN"/>
    <property type="match status" value="1"/>
</dbReference>
<dbReference type="EMBL" id="JTDY01000214">
    <property type="protein sequence ID" value="KOB78255.1"/>
    <property type="molecule type" value="Genomic_DNA"/>
</dbReference>